<comment type="caution">
    <text evidence="2">The sequence shown here is derived from an EMBL/GenBank/DDBJ whole genome shotgun (WGS) entry which is preliminary data.</text>
</comment>
<dbReference type="SMART" id="SM00347">
    <property type="entry name" value="HTH_MARR"/>
    <property type="match status" value="1"/>
</dbReference>
<dbReference type="Pfam" id="PF12802">
    <property type="entry name" value="MarR_2"/>
    <property type="match status" value="1"/>
</dbReference>
<sequence>MAEGAEETEGPAGLRSFAVELRRLNSEFNRIAHEFAHASGLHPTDVQALVAIMDARQRTPDRPMTPGRLREELNVTSGAVTACLDRLERLGHITRARDPADRRVVHLRYEPSAMTMAREYFRPLAESTEAARGGFSEEELRLILRFLRAMNEELSKLRARGSGR</sequence>
<reference evidence="2 3" key="1">
    <citation type="submission" date="2020-07" db="EMBL/GenBank/DDBJ databases">
        <title>Sequencing the genomes of 1000 actinobacteria strains.</title>
        <authorList>
            <person name="Klenk H.-P."/>
        </authorList>
    </citation>
    <scope>NUCLEOTIDE SEQUENCE [LARGE SCALE GENOMIC DNA]</scope>
    <source>
        <strain evidence="2 3">DSM 43461</strain>
    </source>
</reference>
<accession>A0A7Y9GFV7</accession>
<dbReference type="PROSITE" id="PS50995">
    <property type="entry name" value="HTH_MARR_2"/>
    <property type="match status" value="1"/>
</dbReference>
<dbReference type="PANTHER" id="PTHR33164">
    <property type="entry name" value="TRANSCRIPTIONAL REGULATOR, MARR FAMILY"/>
    <property type="match status" value="1"/>
</dbReference>
<protein>
    <submittedName>
        <fullName evidence="2">DNA-binding MarR family transcriptional regulator</fullName>
    </submittedName>
</protein>
<dbReference type="RefSeq" id="WP_179835393.1">
    <property type="nucleotide sequence ID" value="NZ_BMRD01000027.1"/>
</dbReference>
<dbReference type="GO" id="GO:0003677">
    <property type="term" value="F:DNA binding"/>
    <property type="evidence" value="ECO:0007669"/>
    <property type="project" value="UniProtKB-KW"/>
</dbReference>
<dbReference type="PRINTS" id="PR00598">
    <property type="entry name" value="HTHMARR"/>
</dbReference>
<dbReference type="PANTHER" id="PTHR33164:SF106">
    <property type="entry name" value="TRANSCRIPTIONAL REGULATORY PROTEIN"/>
    <property type="match status" value="1"/>
</dbReference>
<feature type="domain" description="HTH marR-type" evidence="1">
    <location>
        <begin position="14"/>
        <end position="152"/>
    </location>
</feature>
<dbReference type="SUPFAM" id="SSF46785">
    <property type="entry name" value="Winged helix' DNA-binding domain"/>
    <property type="match status" value="1"/>
</dbReference>
<evidence type="ECO:0000313" key="3">
    <source>
        <dbReference type="Proteomes" id="UP000591272"/>
    </source>
</evidence>
<dbReference type="InterPro" id="IPR000835">
    <property type="entry name" value="HTH_MarR-typ"/>
</dbReference>
<dbReference type="GO" id="GO:0006950">
    <property type="term" value="P:response to stress"/>
    <property type="evidence" value="ECO:0007669"/>
    <property type="project" value="TreeGrafter"/>
</dbReference>
<dbReference type="EMBL" id="JACCBT010000001">
    <property type="protein sequence ID" value="NYE14540.1"/>
    <property type="molecule type" value="Genomic_DNA"/>
</dbReference>
<dbReference type="InterPro" id="IPR036390">
    <property type="entry name" value="WH_DNA-bd_sf"/>
</dbReference>
<gene>
    <name evidence="2" type="ORF">BJ999_004836</name>
</gene>
<keyword evidence="2" id="KW-0238">DNA-binding</keyword>
<evidence type="ECO:0000259" key="1">
    <source>
        <dbReference type="PROSITE" id="PS50995"/>
    </source>
</evidence>
<dbReference type="GO" id="GO:0003700">
    <property type="term" value="F:DNA-binding transcription factor activity"/>
    <property type="evidence" value="ECO:0007669"/>
    <property type="project" value="InterPro"/>
</dbReference>
<keyword evidence="3" id="KW-1185">Reference proteome</keyword>
<dbReference type="AlphaFoldDB" id="A0A7Y9GFV7"/>
<dbReference type="InterPro" id="IPR036388">
    <property type="entry name" value="WH-like_DNA-bd_sf"/>
</dbReference>
<dbReference type="Gene3D" id="1.10.10.10">
    <property type="entry name" value="Winged helix-like DNA-binding domain superfamily/Winged helix DNA-binding domain"/>
    <property type="match status" value="1"/>
</dbReference>
<proteinExistence type="predicted"/>
<name>A0A7Y9GFV7_9ACTN</name>
<organism evidence="2 3">
    <name type="scientific">Actinomadura citrea</name>
    <dbReference type="NCBI Taxonomy" id="46158"/>
    <lineage>
        <taxon>Bacteria</taxon>
        <taxon>Bacillati</taxon>
        <taxon>Actinomycetota</taxon>
        <taxon>Actinomycetes</taxon>
        <taxon>Streptosporangiales</taxon>
        <taxon>Thermomonosporaceae</taxon>
        <taxon>Actinomadura</taxon>
    </lineage>
</organism>
<dbReference type="Proteomes" id="UP000591272">
    <property type="component" value="Unassembled WGS sequence"/>
</dbReference>
<evidence type="ECO:0000313" key="2">
    <source>
        <dbReference type="EMBL" id="NYE14540.1"/>
    </source>
</evidence>
<dbReference type="InterPro" id="IPR039422">
    <property type="entry name" value="MarR/SlyA-like"/>
</dbReference>